<evidence type="ECO:0000256" key="6">
    <source>
        <dbReference type="SAM" id="MobiDB-lite"/>
    </source>
</evidence>
<dbReference type="STRING" id="33528.ENSGAFP00000020396"/>
<proteinExistence type="inferred from homology"/>
<dbReference type="InterPro" id="IPR057951">
    <property type="entry name" value="CPSF6/7_RSLD_N"/>
</dbReference>
<keyword evidence="9" id="KW-1185">Reference proteome</keyword>
<name>A0A315V6R8_GAMAF</name>
<comment type="subcellular location">
    <subcellularLocation>
        <location evidence="1">Nucleus</location>
    </subcellularLocation>
</comment>
<evidence type="ECO:0000313" key="8">
    <source>
        <dbReference type="EMBL" id="PWA18836.1"/>
    </source>
</evidence>
<organism evidence="8 9">
    <name type="scientific">Gambusia affinis</name>
    <name type="common">Western mosquitofish</name>
    <name type="synonym">Heterandria affinis</name>
    <dbReference type="NCBI Taxonomy" id="33528"/>
    <lineage>
        <taxon>Eukaryota</taxon>
        <taxon>Metazoa</taxon>
        <taxon>Chordata</taxon>
        <taxon>Craniata</taxon>
        <taxon>Vertebrata</taxon>
        <taxon>Euteleostomi</taxon>
        <taxon>Actinopterygii</taxon>
        <taxon>Neopterygii</taxon>
        <taxon>Teleostei</taxon>
        <taxon>Neoteleostei</taxon>
        <taxon>Acanthomorphata</taxon>
        <taxon>Ovalentaria</taxon>
        <taxon>Atherinomorphae</taxon>
        <taxon>Cyprinodontiformes</taxon>
        <taxon>Poeciliidae</taxon>
        <taxon>Poeciliinae</taxon>
        <taxon>Gambusia</taxon>
    </lineage>
</organism>
<feature type="region of interest" description="Disordered" evidence="6">
    <location>
        <begin position="49"/>
        <end position="79"/>
    </location>
</feature>
<dbReference type="GO" id="GO:0005634">
    <property type="term" value="C:nucleus"/>
    <property type="evidence" value="ECO:0007669"/>
    <property type="project" value="UniProtKB-SubCell"/>
</dbReference>
<evidence type="ECO:0000259" key="7">
    <source>
        <dbReference type="PROSITE" id="PS50102"/>
    </source>
</evidence>
<dbReference type="InterPro" id="IPR035979">
    <property type="entry name" value="RBD_domain_sf"/>
</dbReference>
<feature type="region of interest" description="Disordered" evidence="6">
    <location>
        <begin position="1"/>
        <end position="23"/>
    </location>
</feature>
<dbReference type="SMART" id="SM00360">
    <property type="entry name" value="RRM"/>
    <property type="match status" value="1"/>
</dbReference>
<dbReference type="EMBL" id="NHOQ01002268">
    <property type="protein sequence ID" value="PWA18836.1"/>
    <property type="molecule type" value="Genomic_DNA"/>
</dbReference>
<evidence type="ECO:0000256" key="5">
    <source>
        <dbReference type="PROSITE-ProRule" id="PRU00176"/>
    </source>
</evidence>
<feature type="domain" description="RRM" evidence="7">
    <location>
        <begin position="86"/>
        <end position="166"/>
    </location>
</feature>
<reference evidence="8 9" key="1">
    <citation type="journal article" date="2018" name="G3 (Bethesda)">
        <title>A High-Quality Reference Genome for the Invasive Mosquitofish Gambusia affinis Using a Chicago Library.</title>
        <authorList>
            <person name="Hoffberg S.L."/>
            <person name="Troendle N.J."/>
            <person name="Glenn T.C."/>
            <person name="Mahmud O."/>
            <person name="Louha S."/>
            <person name="Chalopin D."/>
            <person name="Bennetzen J.L."/>
            <person name="Mauricio R."/>
        </authorList>
    </citation>
    <scope>NUCLEOTIDE SEQUENCE [LARGE SCALE GENOMIC DNA]</scope>
    <source>
        <strain evidence="8">NE01/NJP1002.9</strain>
        <tissue evidence="8">Muscle</tissue>
    </source>
</reference>
<comment type="caution">
    <text evidence="8">The sequence shown here is derived from an EMBL/GenBank/DDBJ whole genome shotgun (WGS) entry which is preliminary data.</text>
</comment>
<keyword evidence="4" id="KW-0539">Nucleus</keyword>
<protein>
    <recommendedName>
        <fullName evidence="7">RRM domain-containing protein</fullName>
    </recommendedName>
</protein>
<dbReference type="PANTHER" id="PTHR23204">
    <property type="entry name" value="CLEAVAGE AND POLYADENYLATION SPECIFIC FACTOR"/>
    <property type="match status" value="1"/>
</dbReference>
<dbReference type="Gene3D" id="3.30.70.330">
    <property type="match status" value="1"/>
</dbReference>
<dbReference type="InterPro" id="IPR012677">
    <property type="entry name" value="Nucleotide-bd_a/b_plait_sf"/>
</dbReference>
<accession>A0A315V6R8</accession>
<evidence type="ECO:0000256" key="3">
    <source>
        <dbReference type="ARBA" id="ARBA00022664"/>
    </source>
</evidence>
<dbReference type="InterPro" id="IPR034772">
    <property type="entry name" value="CPSF6/7"/>
</dbReference>
<evidence type="ECO:0000256" key="2">
    <source>
        <dbReference type="ARBA" id="ARBA00006265"/>
    </source>
</evidence>
<dbReference type="InterPro" id="IPR000504">
    <property type="entry name" value="RRM_dom"/>
</dbReference>
<evidence type="ECO:0000313" key="9">
    <source>
        <dbReference type="Proteomes" id="UP000250572"/>
    </source>
</evidence>
<feature type="region of interest" description="Disordered" evidence="6">
    <location>
        <begin position="183"/>
        <end position="211"/>
    </location>
</feature>
<dbReference type="AlphaFoldDB" id="A0A315V6R8"/>
<comment type="similarity">
    <text evidence="2">Belongs to the RRM CPSF6/7 family.</text>
</comment>
<feature type="region of interest" description="Disordered" evidence="6">
    <location>
        <begin position="419"/>
        <end position="447"/>
    </location>
</feature>
<dbReference type="Proteomes" id="UP000250572">
    <property type="component" value="Unassembled WGS sequence"/>
</dbReference>
<dbReference type="GO" id="GO:0003723">
    <property type="term" value="F:RNA binding"/>
    <property type="evidence" value="ECO:0007669"/>
    <property type="project" value="UniProtKB-UniRule"/>
</dbReference>
<feature type="compositionally biased region" description="Basic and acidic residues" evidence="6">
    <location>
        <begin position="64"/>
        <end position="75"/>
    </location>
</feature>
<keyword evidence="5" id="KW-0694">RNA-binding</keyword>
<dbReference type="Pfam" id="PF25524">
    <property type="entry name" value="RSLD_CPSF6"/>
    <property type="match status" value="1"/>
</dbReference>
<gene>
    <name evidence="8" type="ORF">CCH79_00005078</name>
</gene>
<evidence type="ECO:0000256" key="4">
    <source>
        <dbReference type="ARBA" id="ARBA00023242"/>
    </source>
</evidence>
<keyword evidence="3" id="KW-0507">mRNA processing</keyword>
<dbReference type="PROSITE" id="PS50102">
    <property type="entry name" value="RRM"/>
    <property type="match status" value="1"/>
</dbReference>
<dbReference type="GO" id="GO:0006397">
    <property type="term" value="P:mRNA processing"/>
    <property type="evidence" value="ECO:0007669"/>
    <property type="project" value="UniProtKB-KW"/>
</dbReference>
<dbReference type="SUPFAM" id="SSF54928">
    <property type="entry name" value="RNA-binding domain, RBD"/>
    <property type="match status" value="1"/>
</dbReference>
<sequence length="490" mass="53581">MSAARSAAGPSNSKNDQVDLYSDLYPSDEDLDKISEANELFDAVLTGSVDKEKKVSSKTASTKKASEFGKTTDEKKHKKQKMTRKLSIYVGNFPWWTSDKDLTSLALRLGVKDIADIRFAENKVNGQSRGYAEVVVTTEESLKILLEKMPLCHINGEKIDCRFATQQNLSVFEDIANQRIPARAGSGSKDLDFAEKTPTALSSQESSALPAPPTVFPSHPFANMFPSPPSFLGQPPPLFPHMAPPPLMPPHLFPPHPAQIPGQPSPGLHLNPPFFNLTQDGQSSKLYREQKQTSQSEDGDFEEMMNRNRAIASSAITKAISGATAGNLNTAMETLLSAIAIIKQSRVFRDKSCQALVTSLKDCLVSIQGDYGCKYQAVIPEKEKGTEDVKETMSVTGSVTENGTENETEAMLMTGKAQEDLEDTENVPGAKRRTGSVHESGNDTEITETDTAKLQQNSQQNGSCSDNGTANKKRLEMFHRVCSRDLVTRC</sequence>
<evidence type="ECO:0000256" key="1">
    <source>
        <dbReference type="ARBA" id="ARBA00004123"/>
    </source>
</evidence>